<name>A0A418X6Q8_9BURK</name>
<comment type="caution">
    <text evidence="1">The sequence shown here is derived from an EMBL/GenBank/DDBJ whole genome shotgun (WGS) entry which is preliminary data.</text>
</comment>
<dbReference type="Proteomes" id="UP000285190">
    <property type="component" value="Unassembled WGS sequence"/>
</dbReference>
<evidence type="ECO:0000313" key="2">
    <source>
        <dbReference type="Proteomes" id="UP000285190"/>
    </source>
</evidence>
<reference evidence="1 2" key="1">
    <citation type="submission" date="2018-09" db="EMBL/GenBank/DDBJ databases">
        <authorList>
            <person name="Zhu H."/>
        </authorList>
    </citation>
    <scope>NUCLEOTIDE SEQUENCE [LARGE SCALE GENOMIC DNA]</scope>
    <source>
        <strain evidence="1 2">K2R10-39</strain>
    </source>
</reference>
<evidence type="ECO:0000313" key="1">
    <source>
        <dbReference type="EMBL" id="RJG08139.1"/>
    </source>
</evidence>
<dbReference type="OrthoDB" id="8777969at2"/>
<accession>A0A418X6Q8</accession>
<protein>
    <submittedName>
        <fullName evidence="1">Uncharacterized protein</fullName>
    </submittedName>
</protein>
<dbReference type="AlphaFoldDB" id="A0A418X6Q8"/>
<gene>
    <name evidence="1" type="ORF">D3870_16635</name>
</gene>
<organism evidence="1 2">
    <name type="scientific">Noviherbaspirillum cavernae</name>
    <dbReference type="NCBI Taxonomy" id="2320862"/>
    <lineage>
        <taxon>Bacteria</taxon>
        <taxon>Pseudomonadati</taxon>
        <taxon>Pseudomonadota</taxon>
        <taxon>Betaproteobacteria</taxon>
        <taxon>Burkholderiales</taxon>
        <taxon>Oxalobacteraceae</taxon>
        <taxon>Noviherbaspirillum</taxon>
    </lineage>
</organism>
<keyword evidence="2" id="KW-1185">Reference proteome</keyword>
<proteinExistence type="predicted"/>
<dbReference type="EMBL" id="QYUN01000002">
    <property type="protein sequence ID" value="RJG08139.1"/>
    <property type="molecule type" value="Genomic_DNA"/>
</dbReference>
<sequence>MHIIIDAALVTELRRLVMSTCGDMVSFMRIQPIAHATRMKVWLPLSKPAIDRVMAAVMRSLPGAEFGRITPA</sequence>